<proteinExistence type="predicted"/>
<evidence type="ECO:0000313" key="2">
    <source>
        <dbReference type="Proteomes" id="UP001163328"/>
    </source>
</evidence>
<accession>A0ABY6LZ72</accession>
<name>A0ABY6LZ72_9FLAO</name>
<dbReference type="RefSeq" id="WP_264434059.1">
    <property type="nucleotide sequence ID" value="NZ_CP081495.1"/>
</dbReference>
<sequence length="83" mass="9404">MASVRNLKKNVNYVLGDIISEVIWIGNNSEEGEKIVQEAFVAYDDLIARINAKQVENKKAHFSKINEDFKKIANQLVDKVNAL</sequence>
<dbReference type="EMBL" id="CP081495">
    <property type="protein sequence ID" value="UYW01586.1"/>
    <property type="molecule type" value="Genomic_DNA"/>
</dbReference>
<organism evidence="1 2">
    <name type="scientific">Flavobacterium agricola</name>
    <dbReference type="NCBI Taxonomy" id="2870839"/>
    <lineage>
        <taxon>Bacteria</taxon>
        <taxon>Pseudomonadati</taxon>
        <taxon>Bacteroidota</taxon>
        <taxon>Flavobacteriia</taxon>
        <taxon>Flavobacteriales</taxon>
        <taxon>Flavobacteriaceae</taxon>
        <taxon>Flavobacterium</taxon>
    </lineage>
</organism>
<dbReference type="Proteomes" id="UP001163328">
    <property type="component" value="Chromosome"/>
</dbReference>
<keyword evidence="2" id="KW-1185">Reference proteome</keyword>
<protein>
    <submittedName>
        <fullName evidence="1">Uncharacterized protein</fullName>
    </submittedName>
</protein>
<gene>
    <name evidence="1" type="ORF">K5I29_01265</name>
</gene>
<evidence type="ECO:0000313" key="1">
    <source>
        <dbReference type="EMBL" id="UYW01586.1"/>
    </source>
</evidence>
<reference evidence="1" key="1">
    <citation type="submission" date="2021-08" db="EMBL/GenBank/DDBJ databases">
        <title>Flavobacterium sp. strain CC-SYL302.</title>
        <authorList>
            <person name="Lin S.-Y."/>
            <person name="Lee T.-H."/>
            <person name="Young C.-C."/>
        </authorList>
    </citation>
    <scope>NUCLEOTIDE SEQUENCE</scope>
    <source>
        <strain evidence="1">CC-SYL302</strain>
    </source>
</reference>